<dbReference type="EMBL" id="BARV01045977">
    <property type="protein sequence ID" value="GAI62016.1"/>
    <property type="molecule type" value="Genomic_DNA"/>
</dbReference>
<proteinExistence type="predicted"/>
<feature type="non-terminal residue" evidence="1">
    <location>
        <position position="40"/>
    </location>
</feature>
<reference evidence="1" key="1">
    <citation type="journal article" date="2014" name="Front. Microbiol.">
        <title>High frequency of phylogenetically diverse reductive dehalogenase-homologous genes in deep subseafloor sedimentary metagenomes.</title>
        <authorList>
            <person name="Kawai M."/>
            <person name="Futagami T."/>
            <person name="Toyoda A."/>
            <person name="Takaki Y."/>
            <person name="Nishi S."/>
            <person name="Hori S."/>
            <person name="Arai W."/>
            <person name="Tsubouchi T."/>
            <person name="Morono Y."/>
            <person name="Uchiyama I."/>
            <person name="Ito T."/>
            <person name="Fujiyama A."/>
            <person name="Inagaki F."/>
            <person name="Takami H."/>
        </authorList>
    </citation>
    <scope>NUCLEOTIDE SEQUENCE</scope>
    <source>
        <strain evidence="1">Expedition CK06-06</strain>
    </source>
</reference>
<organism evidence="1">
    <name type="scientific">marine sediment metagenome</name>
    <dbReference type="NCBI Taxonomy" id="412755"/>
    <lineage>
        <taxon>unclassified sequences</taxon>
        <taxon>metagenomes</taxon>
        <taxon>ecological metagenomes</taxon>
    </lineage>
</organism>
<comment type="caution">
    <text evidence="1">The sequence shown here is derived from an EMBL/GenBank/DDBJ whole genome shotgun (WGS) entry which is preliminary data.</text>
</comment>
<dbReference type="AlphaFoldDB" id="X1R4N7"/>
<evidence type="ECO:0000313" key="1">
    <source>
        <dbReference type="EMBL" id="GAI62016.1"/>
    </source>
</evidence>
<protein>
    <submittedName>
        <fullName evidence="1">Uncharacterized protein</fullName>
    </submittedName>
</protein>
<name>X1R4N7_9ZZZZ</name>
<feature type="non-terminal residue" evidence="1">
    <location>
        <position position="1"/>
    </location>
</feature>
<accession>X1R4N7</accession>
<sequence length="40" mass="4304">ASILLVAGMLFLFPTPAAFSQTRDSRVVAVVDINDMIINP</sequence>
<gene>
    <name evidence="1" type="ORF">S06H3_66951</name>
</gene>